<sequence>MLLREKFQDAIFSEFSRLKQRTRRRRVSQQVTVKAEPMDVDPPQEPPPAPSHTLGFSTLPGSEKTDSRAGFPDTLGSPQRALFCEDISVKMASELLFKLSERVSKTNNHKEGSMLVTSSSYADERFGQTPSDSVSKACSSSGAMLRAIRWEICSSSFSPVTRTSCEGRQLLAAGAKSRDFRRAPKPIHPFERPH</sequence>
<accession>A0A9Q1EBD6</accession>
<evidence type="ECO:0000313" key="2">
    <source>
        <dbReference type="EMBL" id="KAJ8335688.1"/>
    </source>
</evidence>
<dbReference type="EMBL" id="JAINUF010000020">
    <property type="protein sequence ID" value="KAJ8335688.1"/>
    <property type="molecule type" value="Genomic_DNA"/>
</dbReference>
<evidence type="ECO:0000313" key="3">
    <source>
        <dbReference type="Proteomes" id="UP001152622"/>
    </source>
</evidence>
<organism evidence="2 3">
    <name type="scientific">Synaphobranchus kaupii</name>
    <name type="common">Kaup's arrowtooth eel</name>
    <dbReference type="NCBI Taxonomy" id="118154"/>
    <lineage>
        <taxon>Eukaryota</taxon>
        <taxon>Metazoa</taxon>
        <taxon>Chordata</taxon>
        <taxon>Craniata</taxon>
        <taxon>Vertebrata</taxon>
        <taxon>Euteleostomi</taxon>
        <taxon>Actinopterygii</taxon>
        <taxon>Neopterygii</taxon>
        <taxon>Teleostei</taxon>
        <taxon>Anguilliformes</taxon>
        <taxon>Synaphobranchidae</taxon>
        <taxon>Synaphobranchus</taxon>
    </lineage>
</organism>
<name>A0A9Q1EBD6_SYNKA</name>
<keyword evidence="3" id="KW-1185">Reference proteome</keyword>
<dbReference type="AlphaFoldDB" id="A0A9Q1EBD6"/>
<comment type="caution">
    <text evidence="2">The sequence shown here is derived from an EMBL/GenBank/DDBJ whole genome shotgun (WGS) entry which is preliminary data.</text>
</comment>
<proteinExistence type="predicted"/>
<protein>
    <submittedName>
        <fullName evidence="2">Uncharacterized protein</fullName>
    </submittedName>
</protein>
<feature type="region of interest" description="Disordered" evidence="1">
    <location>
        <begin position="23"/>
        <end position="73"/>
    </location>
</feature>
<reference evidence="2" key="1">
    <citation type="journal article" date="2023" name="Science">
        <title>Genome structures resolve the early diversification of teleost fishes.</title>
        <authorList>
            <person name="Parey E."/>
            <person name="Louis A."/>
            <person name="Montfort J."/>
            <person name="Bouchez O."/>
            <person name="Roques C."/>
            <person name="Iampietro C."/>
            <person name="Lluch J."/>
            <person name="Castinel A."/>
            <person name="Donnadieu C."/>
            <person name="Desvignes T."/>
            <person name="Floi Bucao C."/>
            <person name="Jouanno E."/>
            <person name="Wen M."/>
            <person name="Mejri S."/>
            <person name="Dirks R."/>
            <person name="Jansen H."/>
            <person name="Henkel C."/>
            <person name="Chen W.J."/>
            <person name="Zahm M."/>
            <person name="Cabau C."/>
            <person name="Klopp C."/>
            <person name="Thompson A.W."/>
            <person name="Robinson-Rechavi M."/>
            <person name="Braasch I."/>
            <person name="Lecointre G."/>
            <person name="Bobe J."/>
            <person name="Postlethwait J.H."/>
            <person name="Berthelot C."/>
            <person name="Roest Crollius H."/>
            <person name="Guiguen Y."/>
        </authorList>
    </citation>
    <scope>NUCLEOTIDE SEQUENCE</scope>
    <source>
        <strain evidence="2">WJC10195</strain>
    </source>
</reference>
<evidence type="ECO:0000256" key="1">
    <source>
        <dbReference type="SAM" id="MobiDB-lite"/>
    </source>
</evidence>
<gene>
    <name evidence="2" type="ORF">SKAU_G00390300</name>
</gene>
<dbReference type="OrthoDB" id="3945418at2759"/>
<dbReference type="Proteomes" id="UP001152622">
    <property type="component" value="Chromosome 20"/>
</dbReference>